<evidence type="ECO:0000313" key="3">
    <source>
        <dbReference type="Proteomes" id="UP000031668"/>
    </source>
</evidence>
<evidence type="ECO:0000256" key="1">
    <source>
        <dbReference type="SAM" id="Phobius"/>
    </source>
</evidence>
<dbReference type="EMBL" id="JWZT01002990">
    <property type="protein sequence ID" value="KII68008.1"/>
    <property type="molecule type" value="Genomic_DNA"/>
</dbReference>
<keyword evidence="3" id="KW-1185">Reference proteome</keyword>
<evidence type="ECO:0000313" key="2">
    <source>
        <dbReference type="EMBL" id="KII68008.1"/>
    </source>
</evidence>
<dbReference type="AlphaFoldDB" id="A0A0C2JFG7"/>
<comment type="caution">
    <text evidence="2">The sequence shown here is derived from an EMBL/GenBank/DDBJ whole genome shotgun (WGS) entry which is preliminary data.</text>
</comment>
<reference evidence="2 3" key="1">
    <citation type="journal article" date="2014" name="Genome Biol. Evol.">
        <title>The genome of the myxosporean Thelohanellus kitauei shows adaptations to nutrient acquisition within its fish host.</title>
        <authorList>
            <person name="Yang Y."/>
            <person name="Xiong J."/>
            <person name="Zhou Z."/>
            <person name="Huo F."/>
            <person name="Miao W."/>
            <person name="Ran C."/>
            <person name="Liu Y."/>
            <person name="Zhang J."/>
            <person name="Feng J."/>
            <person name="Wang M."/>
            <person name="Wang M."/>
            <person name="Wang L."/>
            <person name="Yao B."/>
        </authorList>
    </citation>
    <scope>NUCLEOTIDE SEQUENCE [LARGE SCALE GENOMIC DNA]</scope>
    <source>
        <strain evidence="2">Wuqing</strain>
    </source>
</reference>
<feature type="transmembrane region" description="Helical" evidence="1">
    <location>
        <begin position="103"/>
        <end position="124"/>
    </location>
</feature>
<proteinExistence type="predicted"/>
<protein>
    <submittedName>
        <fullName evidence="2">Uncharacterized protein</fullName>
    </submittedName>
</protein>
<feature type="transmembrane region" description="Helical" evidence="1">
    <location>
        <begin position="34"/>
        <end position="49"/>
    </location>
</feature>
<feature type="transmembrane region" description="Helical" evidence="1">
    <location>
        <begin position="61"/>
        <end position="82"/>
    </location>
</feature>
<feature type="transmembrane region" description="Helical" evidence="1">
    <location>
        <begin position="163"/>
        <end position="183"/>
    </location>
</feature>
<keyword evidence="1" id="KW-1133">Transmembrane helix</keyword>
<gene>
    <name evidence="2" type="ORF">RF11_02009</name>
</gene>
<sequence>MSGYDPDVWKFFESNSFLSNNDERSFVLKRNNKMILGLIPLFLTVFMDIEEPVCPYNYHKIYAISILCLPALCVLLVFAVAMNQSFIKNHSKHYYTRNGTEKVLKTILFGFFIVGLTVGTQFIYGHYYPCYLAGPEPLVFNYPFQTEDEYKASVTKATSLSLIIGWVIIFGTLLVFAAFAIYVNIRSNIKPMDVLFKNFIIVRRQEMQTIIYDEIDRLAKANAKERTKGILDVSKDSKDGSVSLVDKFIKSAAKLEKEGDRLDPPIIPPAVVLDPPLVLYPPNFGLAPTKHRNEVK</sequence>
<dbReference type="OrthoDB" id="10523031at2759"/>
<accession>A0A0C2JFG7</accession>
<keyword evidence="1" id="KW-0472">Membrane</keyword>
<dbReference type="Proteomes" id="UP000031668">
    <property type="component" value="Unassembled WGS sequence"/>
</dbReference>
<keyword evidence="1" id="KW-0812">Transmembrane</keyword>
<name>A0A0C2JFG7_THEKT</name>
<organism evidence="2 3">
    <name type="scientific">Thelohanellus kitauei</name>
    <name type="common">Myxosporean</name>
    <dbReference type="NCBI Taxonomy" id="669202"/>
    <lineage>
        <taxon>Eukaryota</taxon>
        <taxon>Metazoa</taxon>
        <taxon>Cnidaria</taxon>
        <taxon>Myxozoa</taxon>
        <taxon>Myxosporea</taxon>
        <taxon>Bivalvulida</taxon>
        <taxon>Platysporina</taxon>
        <taxon>Myxobolidae</taxon>
        <taxon>Thelohanellus</taxon>
    </lineage>
</organism>